<name>A0ACA9M808_9GLOM</name>
<dbReference type="Proteomes" id="UP000789525">
    <property type="component" value="Unassembled WGS sequence"/>
</dbReference>
<keyword evidence="2" id="KW-1185">Reference proteome</keyword>
<evidence type="ECO:0000313" key="2">
    <source>
        <dbReference type="Proteomes" id="UP000789525"/>
    </source>
</evidence>
<gene>
    <name evidence="1" type="ORF">ACOLOM_LOCUS5720</name>
</gene>
<proteinExistence type="predicted"/>
<comment type="caution">
    <text evidence="1">The sequence shown here is derived from an EMBL/GenBank/DDBJ whole genome shotgun (WGS) entry which is preliminary data.</text>
</comment>
<protein>
    <submittedName>
        <fullName evidence="1">12543_t:CDS:1</fullName>
    </submittedName>
</protein>
<sequence length="97" mass="11020">TPMIVIQHSKLHQDVPKLTEELVQIIPRRWLPPMLGPRVEIVQGLPHRVCGEHRSGKEYQAHVLGRGGRYAQRVFQLGSEPPRIVRVGDKIEVVAHP</sequence>
<organism evidence="1 2">
    <name type="scientific">Acaulospora colombiana</name>
    <dbReference type="NCBI Taxonomy" id="27376"/>
    <lineage>
        <taxon>Eukaryota</taxon>
        <taxon>Fungi</taxon>
        <taxon>Fungi incertae sedis</taxon>
        <taxon>Mucoromycota</taxon>
        <taxon>Glomeromycotina</taxon>
        <taxon>Glomeromycetes</taxon>
        <taxon>Diversisporales</taxon>
        <taxon>Acaulosporaceae</taxon>
        <taxon>Acaulospora</taxon>
    </lineage>
</organism>
<dbReference type="EMBL" id="CAJVPT010010893">
    <property type="protein sequence ID" value="CAG8574284.1"/>
    <property type="molecule type" value="Genomic_DNA"/>
</dbReference>
<accession>A0ACA9M808</accession>
<evidence type="ECO:0000313" key="1">
    <source>
        <dbReference type="EMBL" id="CAG8574284.1"/>
    </source>
</evidence>
<reference evidence="1" key="1">
    <citation type="submission" date="2021-06" db="EMBL/GenBank/DDBJ databases">
        <authorList>
            <person name="Kallberg Y."/>
            <person name="Tangrot J."/>
            <person name="Rosling A."/>
        </authorList>
    </citation>
    <scope>NUCLEOTIDE SEQUENCE</scope>
    <source>
        <strain evidence="1">CL356</strain>
    </source>
</reference>
<feature type="non-terminal residue" evidence="1">
    <location>
        <position position="1"/>
    </location>
</feature>